<comment type="caution">
    <text evidence="11">The sequence shown here is derived from an EMBL/GenBank/DDBJ whole genome shotgun (WGS) entry which is preliminary data.</text>
</comment>
<evidence type="ECO:0000256" key="5">
    <source>
        <dbReference type="ARBA" id="ARBA00040214"/>
    </source>
</evidence>
<evidence type="ECO:0000256" key="8">
    <source>
        <dbReference type="RuleBase" id="RU004301"/>
    </source>
</evidence>
<evidence type="ECO:0000256" key="6">
    <source>
        <dbReference type="ARBA" id="ARBA00060329"/>
    </source>
</evidence>
<evidence type="ECO:0000256" key="4">
    <source>
        <dbReference type="ARBA" id="ARBA00023212"/>
    </source>
</evidence>
<feature type="compositionally biased region" description="Polar residues" evidence="9">
    <location>
        <begin position="811"/>
        <end position="828"/>
    </location>
</feature>
<keyword evidence="3" id="KW-0963">Cytoplasm</keyword>
<dbReference type="FunFam" id="1.25.40.190:FF:000003">
    <property type="entry name" value="Actin-related protein 2/3 complex subunit 5"/>
    <property type="match status" value="1"/>
</dbReference>
<evidence type="ECO:0000313" key="12">
    <source>
        <dbReference type="Proteomes" id="UP001212997"/>
    </source>
</evidence>
<dbReference type="EMBL" id="JANAWD010000252">
    <property type="protein sequence ID" value="KAJ3482880.1"/>
    <property type="molecule type" value="Genomic_DNA"/>
</dbReference>
<feature type="compositionally biased region" description="Low complexity" evidence="9">
    <location>
        <begin position="885"/>
        <end position="906"/>
    </location>
</feature>
<protein>
    <recommendedName>
        <fullName evidence="5 8">Actin-related protein 2/3 complex subunit 5</fullName>
    </recommendedName>
</protein>
<evidence type="ECO:0000313" key="11">
    <source>
        <dbReference type="EMBL" id="KAJ3482880.1"/>
    </source>
</evidence>
<comment type="subcellular location">
    <subcellularLocation>
        <location evidence="1">Cytoplasm</location>
        <location evidence="1">Cytoskeleton</location>
    </subcellularLocation>
</comment>
<accession>A0AAD5YFP6</accession>
<gene>
    <name evidence="11" type="ORF">NLI96_g6679</name>
</gene>
<reference evidence="11" key="1">
    <citation type="submission" date="2022-07" db="EMBL/GenBank/DDBJ databases">
        <title>Genome Sequence of Physisporinus lineatus.</title>
        <authorList>
            <person name="Buettner E."/>
        </authorList>
    </citation>
    <scope>NUCLEOTIDE SEQUENCE</scope>
    <source>
        <strain evidence="11">VT162</strain>
    </source>
</reference>
<dbReference type="InterPro" id="IPR003903">
    <property type="entry name" value="UIM_dom"/>
</dbReference>
<evidence type="ECO:0000256" key="7">
    <source>
        <dbReference type="PROSITE-ProRule" id="PRU00221"/>
    </source>
</evidence>
<dbReference type="SMART" id="SM00320">
    <property type="entry name" value="WD40"/>
    <property type="match status" value="2"/>
</dbReference>
<dbReference type="PROSITE" id="PS50330">
    <property type="entry name" value="UIM"/>
    <property type="match status" value="1"/>
</dbReference>
<evidence type="ECO:0000256" key="1">
    <source>
        <dbReference type="ARBA" id="ARBA00004245"/>
    </source>
</evidence>
<keyword evidence="7" id="KW-0853">WD repeat</keyword>
<proteinExistence type="inferred from homology"/>
<dbReference type="InterPro" id="IPR001810">
    <property type="entry name" value="F-box_dom"/>
</dbReference>
<feature type="repeat" description="WD" evidence="7">
    <location>
        <begin position="621"/>
        <end position="651"/>
    </location>
</feature>
<feature type="repeat" description="WD" evidence="7">
    <location>
        <begin position="396"/>
        <end position="437"/>
    </location>
</feature>
<comment type="function">
    <text evidence="8">Functions as component of the Arp2/3 complex which is involved in regulation of actin polymerization and together with an activating nucleation-promoting factor (NPF) mediates the formation of branched actin networks. Arp2/3 complex plays a critical role in the control of cell morphogenesis via the modulation of cell polarity development.</text>
</comment>
<feature type="compositionally biased region" description="Polar residues" evidence="9">
    <location>
        <begin position="860"/>
        <end position="873"/>
    </location>
</feature>
<feature type="region of interest" description="Disordered" evidence="9">
    <location>
        <begin position="137"/>
        <end position="157"/>
    </location>
</feature>
<evidence type="ECO:0000256" key="3">
    <source>
        <dbReference type="ARBA" id="ARBA00022490"/>
    </source>
</evidence>
<dbReference type="InterPro" id="IPR036322">
    <property type="entry name" value="WD40_repeat_dom_sf"/>
</dbReference>
<dbReference type="Gene3D" id="2.130.10.10">
    <property type="entry name" value="YVTN repeat-like/Quinoprotein amine dehydrogenase"/>
    <property type="match status" value="2"/>
</dbReference>
<comment type="similarity">
    <text evidence="2 8">Belongs to the ARPC5 family.</text>
</comment>
<keyword evidence="4 8" id="KW-0206">Cytoskeleton</keyword>
<dbReference type="Gene3D" id="1.20.1280.50">
    <property type="match status" value="1"/>
</dbReference>
<dbReference type="PANTHER" id="PTHR12644">
    <property type="entry name" value="ARP2/3 COMPLEX 16 KD SUBUNIT P16-ARC"/>
    <property type="match status" value="1"/>
</dbReference>
<dbReference type="InterPro" id="IPR036047">
    <property type="entry name" value="F-box-like_dom_sf"/>
</dbReference>
<dbReference type="Proteomes" id="UP001212997">
    <property type="component" value="Unassembled WGS sequence"/>
</dbReference>
<dbReference type="InterPro" id="IPR036743">
    <property type="entry name" value="ARPC5_sf"/>
</dbReference>
<dbReference type="SMART" id="SM00726">
    <property type="entry name" value="UIM"/>
    <property type="match status" value="2"/>
</dbReference>
<dbReference type="GO" id="GO:0005885">
    <property type="term" value="C:Arp2/3 protein complex"/>
    <property type="evidence" value="ECO:0007669"/>
    <property type="project" value="InterPro"/>
</dbReference>
<organism evidence="11 12">
    <name type="scientific">Meripilus lineatus</name>
    <dbReference type="NCBI Taxonomy" id="2056292"/>
    <lineage>
        <taxon>Eukaryota</taxon>
        <taxon>Fungi</taxon>
        <taxon>Dikarya</taxon>
        <taxon>Basidiomycota</taxon>
        <taxon>Agaricomycotina</taxon>
        <taxon>Agaricomycetes</taxon>
        <taxon>Polyporales</taxon>
        <taxon>Meripilaceae</taxon>
        <taxon>Meripilus</taxon>
    </lineage>
</organism>
<dbReference type="PROSITE" id="PS50181">
    <property type="entry name" value="FBOX"/>
    <property type="match status" value="1"/>
</dbReference>
<dbReference type="PROSITE" id="PS50294">
    <property type="entry name" value="WD_REPEATS_REGION"/>
    <property type="match status" value="1"/>
</dbReference>
<dbReference type="GO" id="GO:0044396">
    <property type="term" value="P:actin cortical patch organization"/>
    <property type="evidence" value="ECO:0007669"/>
    <property type="project" value="UniProtKB-ARBA"/>
</dbReference>
<dbReference type="AlphaFoldDB" id="A0AAD5YFP6"/>
<sequence length="983" mass="106931">MASNFRKIDIDQFDEDVLNEEELYDPDPRDPSQVLADTKQKASAVRGYLTKGDVTGAINLVLDSAPYGPNVEEAKNLNLQTLVSILNSTKATEIPGIVRALPQDSQDTLMKYLYKGMALPGWGDVSGSVLLGWHEKNKDQHRKRSSQPRKTSNQYGISGRHHTLSAVQAENAGGHSLLGIPNESLTHITSFLDPSSLFSLALTNRRLHGHVTDDNTWHRAYAYQFLGILPEDDLRHQQARVLMLRRVEGSWRREFLLRWDMTRRWERSRNAAITHVPHHSPVTGMLMMPTPFQSPSASPAILASSLQYGVVSRSYLLTGKVLRGYLDANGTLNGLGVGNPNAEFSPDLVICALSAEGGTAKILWGFRNGTVAVTTAAKAMEGGRPVAARWVRCSVDDAHEGMINHAIWANGNTHCVTGGADGRVKLWDAKRVACVWTSGLRPGELVKEACVKVVADLANGVVIGMTRNGEAVVWSGFALPEDPCSVQIQGPSRRIRVPAPKLEHTRPGPLAQPVNLPIPELKDAHIHCPSPTTVSILFYYTDHSFAYRSIVDLVTQEVIQIPFGDPSGGSISAIQPVFASKDEEFSFVLIGDSSGCVSVYPWDRPVTPARSIPVQATRKLEAHEDGAVTALAWSPIVLVTGSAQGSVKVWDSLTLAHLRSFSPPVARPVPGEWEPVSQVIVSEDLLVMSFGSRVMAWLAGPVSREKPASNPKRHRAWRASSVAKWHQQVEMCRDIAESRRELEYEQAHSRRTFGRQKEQHSTLASLGLSESEALEYVLMLSRDEEEARRQKQGSAMIEEEGFLVGEFDDLQLSNTGTPEAGPSSSTRIRTPLVSVPSSTIKVPVSPRFRPEPMEAGLSPGRSTPGSMPSSYRSQIAAAPAAEDFPSISSTPSTSASASTPPRRSVSGSLESARSAWSTPLRMTRSEGPASPIPNRNGSGASSPRMVTGASALVGGSVEDEEDRDLRYAIELSLAEARSRGESV</sequence>
<evidence type="ECO:0000259" key="10">
    <source>
        <dbReference type="PROSITE" id="PS50181"/>
    </source>
</evidence>
<evidence type="ECO:0000256" key="9">
    <source>
        <dbReference type="SAM" id="MobiDB-lite"/>
    </source>
</evidence>
<keyword evidence="12" id="KW-1185">Reference proteome</keyword>
<dbReference type="InterPro" id="IPR006789">
    <property type="entry name" value="ARPC5"/>
</dbReference>
<dbReference type="Pfam" id="PF00400">
    <property type="entry name" value="WD40"/>
    <property type="match status" value="2"/>
</dbReference>
<dbReference type="GO" id="GO:0034314">
    <property type="term" value="P:Arp2/3 complex-mediated actin nucleation"/>
    <property type="evidence" value="ECO:0007669"/>
    <property type="project" value="InterPro"/>
</dbReference>
<dbReference type="Pfam" id="PF04699">
    <property type="entry name" value="P16-Arc"/>
    <property type="match status" value="1"/>
</dbReference>
<evidence type="ECO:0000256" key="2">
    <source>
        <dbReference type="ARBA" id="ARBA00006084"/>
    </source>
</evidence>
<dbReference type="Gene3D" id="1.25.40.190">
    <property type="entry name" value="Actin-related protein 2/3 complex subunit 5"/>
    <property type="match status" value="1"/>
</dbReference>
<comment type="function">
    <text evidence="6">Functions as a component of the Arp2/3 complex which is involved in regulation of actin polymerization and together with an activating nucleation-promoting factor (NPF) mediates the formation of branched actin networks.</text>
</comment>
<dbReference type="InterPro" id="IPR001680">
    <property type="entry name" value="WD40_rpt"/>
</dbReference>
<feature type="domain" description="F-box" evidence="10">
    <location>
        <begin position="174"/>
        <end position="220"/>
    </location>
</feature>
<dbReference type="GO" id="GO:0030833">
    <property type="term" value="P:regulation of actin filament polymerization"/>
    <property type="evidence" value="ECO:0007669"/>
    <property type="project" value="InterPro"/>
</dbReference>
<dbReference type="SUPFAM" id="SSF50978">
    <property type="entry name" value="WD40 repeat-like"/>
    <property type="match status" value="1"/>
</dbReference>
<dbReference type="Pfam" id="PF12937">
    <property type="entry name" value="F-box-like"/>
    <property type="match status" value="1"/>
</dbReference>
<dbReference type="PROSITE" id="PS50082">
    <property type="entry name" value="WD_REPEATS_2"/>
    <property type="match status" value="2"/>
</dbReference>
<name>A0AAD5YFP6_9APHY</name>
<dbReference type="InterPro" id="IPR015943">
    <property type="entry name" value="WD40/YVTN_repeat-like_dom_sf"/>
</dbReference>
<dbReference type="SUPFAM" id="SSF69103">
    <property type="entry name" value="Arp2/3 complex 16 kDa subunit ARPC5"/>
    <property type="match status" value="1"/>
</dbReference>
<dbReference type="SUPFAM" id="SSF81383">
    <property type="entry name" value="F-box domain"/>
    <property type="match status" value="1"/>
</dbReference>
<feature type="compositionally biased region" description="Polar residues" evidence="9">
    <location>
        <begin position="907"/>
        <end position="917"/>
    </location>
</feature>
<feature type="region of interest" description="Disordered" evidence="9">
    <location>
        <begin position="809"/>
        <end position="962"/>
    </location>
</feature>